<comment type="cofactor">
    <cofactor evidence="1">
        <name>Mg(2+)</name>
        <dbReference type="ChEBI" id="CHEBI:18420"/>
    </cofactor>
</comment>
<dbReference type="InterPro" id="IPR050124">
    <property type="entry name" value="tRNA_CCA-adding_enzyme"/>
</dbReference>
<evidence type="ECO:0000313" key="15">
    <source>
        <dbReference type="Proteomes" id="UP000002008"/>
    </source>
</evidence>
<dbReference type="SUPFAM" id="SSF81301">
    <property type="entry name" value="Nucleotidyltransferase"/>
    <property type="match status" value="1"/>
</dbReference>
<dbReference type="Pfam" id="PF12627">
    <property type="entry name" value="PolyA_pol_RNAbd"/>
    <property type="match status" value="1"/>
</dbReference>
<dbReference type="eggNOG" id="COG0617">
    <property type="taxonomic scope" value="Bacteria"/>
</dbReference>
<gene>
    <name evidence="14" type="ordered locus">Caur_2325</name>
</gene>
<dbReference type="GO" id="GO:0001680">
    <property type="term" value="P:tRNA 3'-terminal CCA addition"/>
    <property type="evidence" value="ECO:0000318"/>
    <property type="project" value="GO_Central"/>
</dbReference>
<keyword evidence="8" id="KW-0547">Nucleotide-binding</keyword>
<dbReference type="EMBL" id="CP000909">
    <property type="protein sequence ID" value="ABY35534.1"/>
    <property type="molecule type" value="Genomic_DNA"/>
</dbReference>
<evidence type="ECO:0000313" key="14">
    <source>
        <dbReference type="EMBL" id="ABY35534.1"/>
    </source>
</evidence>
<evidence type="ECO:0000256" key="6">
    <source>
        <dbReference type="ARBA" id="ARBA00022695"/>
    </source>
</evidence>
<dbReference type="Gene3D" id="3.30.460.10">
    <property type="entry name" value="Beta Polymerase, domain 2"/>
    <property type="match status" value="1"/>
</dbReference>
<evidence type="ECO:0000256" key="11">
    <source>
        <dbReference type="RuleBase" id="RU003953"/>
    </source>
</evidence>
<dbReference type="InParanoid" id="A9WGK2"/>
<keyword evidence="3" id="KW-0820">tRNA-binding</keyword>
<protein>
    <submittedName>
        <fullName evidence="14">Polynucleotide adenylyltransferase region</fullName>
    </submittedName>
</protein>
<dbReference type="GO" id="GO:0046872">
    <property type="term" value="F:metal ion binding"/>
    <property type="evidence" value="ECO:0007669"/>
    <property type="project" value="UniProtKB-KW"/>
</dbReference>
<keyword evidence="6 14" id="KW-0548">Nucleotidyltransferase</keyword>
<organism evidence="14 15">
    <name type="scientific">Chloroflexus aurantiacus (strain ATCC 29366 / DSM 635 / J-10-fl)</name>
    <dbReference type="NCBI Taxonomy" id="324602"/>
    <lineage>
        <taxon>Bacteria</taxon>
        <taxon>Bacillati</taxon>
        <taxon>Chloroflexota</taxon>
        <taxon>Chloroflexia</taxon>
        <taxon>Chloroflexales</taxon>
        <taxon>Chloroflexineae</taxon>
        <taxon>Chloroflexaceae</taxon>
        <taxon>Chloroflexus</taxon>
    </lineage>
</organism>
<evidence type="ECO:0000256" key="7">
    <source>
        <dbReference type="ARBA" id="ARBA00022723"/>
    </source>
</evidence>
<dbReference type="PROSITE" id="PS51257">
    <property type="entry name" value="PROKAR_LIPOPROTEIN"/>
    <property type="match status" value="1"/>
</dbReference>
<feature type="domain" description="tRNA nucleotidyltransferase/poly(A) polymerase RNA and SrmB- binding" evidence="13">
    <location>
        <begin position="183"/>
        <end position="239"/>
    </location>
</feature>
<name>A9WGK2_CHLAA</name>
<dbReference type="InterPro" id="IPR032828">
    <property type="entry name" value="PolyA_RNA-bd"/>
</dbReference>
<dbReference type="GO" id="GO:0000166">
    <property type="term" value="F:nucleotide binding"/>
    <property type="evidence" value="ECO:0007669"/>
    <property type="project" value="UniProtKB-KW"/>
</dbReference>
<keyword evidence="5" id="KW-0819">tRNA processing</keyword>
<evidence type="ECO:0000256" key="3">
    <source>
        <dbReference type="ARBA" id="ARBA00022555"/>
    </source>
</evidence>
<evidence type="ECO:0000256" key="10">
    <source>
        <dbReference type="ARBA" id="ARBA00022884"/>
    </source>
</evidence>
<dbReference type="InterPro" id="IPR043519">
    <property type="entry name" value="NT_sf"/>
</dbReference>
<dbReference type="Gene3D" id="1.10.3090.10">
    <property type="entry name" value="cca-adding enzyme, domain 2"/>
    <property type="match status" value="2"/>
</dbReference>
<evidence type="ECO:0000256" key="8">
    <source>
        <dbReference type="ARBA" id="ARBA00022741"/>
    </source>
</evidence>
<dbReference type="RefSeq" id="WP_012258188.1">
    <property type="nucleotide sequence ID" value="NC_010175.1"/>
</dbReference>
<keyword evidence="10 11" id="KW-0694">RNA-binding</keyword>
<dbReference type="KEGG" id="cau:Caur_2325"/>
<reference evidence="15" key="1">
    <citation type="journal article" date="2011" name="BMC Genomics">
        <title>Complete genome sequence of the filamentous anoxygenic phototrophic bacterium Chloroflexus aurantiacus.</title>
        <authorList>
            <person name="Tang K.H."/>
            <person name="Barry K."/>
            <person name="Chertkov O."/>
            <person name="Dalin E."/>
            <person name="Han C.S."/>
            <person name="Hauser L.J."/>
            <person name="Honchak B.M."/>
            <person name="Karbach L.E."/>
            <person name="Land M.L."/>
            <person name="Lapidus A."/>
            <person name="Larimer F.W."/>
            <person name="Mikhailova N."/>
            <person name="Pitluck S."/>
            <person name="Pierson B.K."/>
            <person name="Blankenship R.E."/>
        </authorList>
    </citation>
    <scope>NUCLEOTIDE SEQUENCE [LARGE SCALE GENOMIC DNA]</scope>
    <source>
        <strain evidence="15">ATCC 29366 / DSM 635 / J-10-fl</strain>
    </source>
</reference>
<dbReference type="STRING" id="324602.Caur_2325"/>
<accession>A9WGK2</accession>
<dbReference type="GO" id="GO:0160016">
    <property type="term" value="F:CCACCA tRNA nucleotidyltransferase activity"/>
    <property type="evidence" value="ECO:0000318"/>
    <property type="project" value="GO_Central"/>
</dbReference>
<proteinExistence type="inferred from homology"/>
<dbReference type="PANTHER" id="PTHR47545:SF2">
    <property type="entry name" value="CC-ADDING TRNA NUCLEOTIDYLTRANSFERASE"/>
    <property type="match status" value="1"/>
</dbReference>
<dbReference type="EnsemblBacteria" id="ABY35534">
    <property type="protein sequence ID" value="ABY35534"/>
    <property type="gene ID" value="Caur_2325"/>
</dbReference>
<dbReference type="Pfam" id="PF01743">
    <property type="entry name" value="PolyA_pol"/>
    <property type="match status" value="1"/>
</dbReference>
<keyword evidence="15" id="KW-1185">Reference proteome</keyword>
<evidence type="ECO:0000256" key="1">
    <source>
        <dbReference type="ARBA" id="ARBA00001946"/>
    </source>
</evidence>
<evidence type="ECO:0000256" key="5">
    <source>
        <dbReference type="ARBA" id="ARBA00022694"/>
    </source>
</evidence>
<dbReference type="PATRIC" id="fig|324602.8.peg.2632"/>
<evidence type="ECO:0000256" key="2">
    <source>
        <dbReference type="ARBA" id="ARBA00007265"/>
    </source>
</evidence>
<dbReference type="HOGENOM" id="CLU_015961_6_0_0"/>
<dbReference type="AlphaFoldDB" id="A9WGK2"/>
<comment type="similarity">
    <text evidence="2 11">Belongs to the tRNA nucleotidyltransferase/poly(A) polymerase family.</text>
</comment>
<evidence type="ECO:0000259" key="12">
    <source>
        <dbReference type="Pfam" id="PF01743"/>
    </source>
</evidence>
<evidence type="ECO:0000259" key="13">
    <source>
        <dbReference type="Pfam" id="PF12627"/>
    </source>
</evidence>
<feature type="domain" description="Poly A polymerase head" evidence="12">
    <location>
        <begin position="36"/>
        <end position="153"/>
    </location>
</feature>
<sequence length="500" mass="54954">MPTKDICGDVILVRVMVNDQLNNLFQLITACTSRPVWLVGGAVRELLTGHQPVDLDLAIDGSGLALAQALADAGQGTFVLLDRERDTGRVVLPDSIVIDCARLRATDIVSDLYLRDFTVNALALPLDAARWGDWSALLDPLDGQADLAARRLRPCTPTSLRDDPLRVIRAGRFRATHQLIPVPELVTPAREVVPLLSAIAVERIRDELLKLCDGLAAAAGLRFLDQVGALTAIFPELEAARTCDQPHVHFLPVLAHMLETVAALDWLIDNGEPPVAVQTHPHLERILPFADQYQALLHQRRGNVRRAALLKLAALLHDNAKPQTKVSHPDGTVTFYGHQGLGAERVLIIAQRLRLSRADTAYLACIVREHMRPGQMRSGGQLTERGIARFFRDTGDAGPDILLHELADHLATRGPWLDPMAWREHLHWVAMMLNHYWNAPTPPPPPLLRGDTLMAALGIKPGPEVGRLLRLIHEAQLAGEIHSPEEAIALARTLQTTDHG</sequence>
<dbReference type="InterPro" id="IPR002646">
    <property type="entry name" value="PolA_pol_head_dom"/>
</dbReference>
<dbReference type="GO" id="GO:0000049">
    <property type="term" value="F:tRNA binding"/>
    <property type="evidence" value="ECO:0007669"/>
    <property type="project" value="UniProtKB-KW"/>
</dbReference>
<evidence type="ECO:0000256" key="9">
    <source>
        <dbReference type="ARBA" id="ARBA00022842"/>
    </source>
</evidence>
<keyword evidence="4 11" id="KW-0808">Transferase</keyword>
<evidence type="ECO:0000256" key="4">
    <source>
        <dbReference type="ARBA" id="ARBA00022679"/>
    </source>
</evidence>
<dbReference type="GO" id="GO:0106354">
    <property type="term" value="P:tRNA surveillance"/>
    <property type="evidence" value="ECO:0000318"/>
    <property type="project" value="GO_Central"/>
</dbReference>
<keyword evidence="9" id="KW-0460">Magnesium</keyword>
<dbReference type="SUPFAM" id="SSF81891">
    <property type="entry name" value="Poly A polymerase C-terminal region-like"/>
    <property type="match status" value="1"/>
</dbReference>
<keyword evidence="7" id="KW-0479">Metal-binding</keyword>
<dbReference type="Proteomes" id="UP000002008">
    <property type="component" value="Chromosome"/>
</dbReference>
<dbReference type="PANTHER" id="PTHR47545">
    <property type="entry name" value="MULTIFUNCTIONAL CCA PROTEIN"/>
    <property type="match status" value="1"/>
</dbReference>